<reference evidence="12" key="1">
    <citation type="submission" date="2021-11" db="EMBL/GenBank/DDBJ databases">
        <authorList>
            <person name="Herlambang A."/>
            <person name="Guo Y."/>
            <person name="Takashima Y."/>
            <person name="Nishizawa T."/>
        </authorList>
    </citation>
    <scope>NUCLEOTIDE SEQUENCE</scope>
    <source>
        <strain evidence="12">E1425</strain>
    </source>
</reference>
<comment type="caution">
    <text evidence="12">The sequence shown here is derived from an EMBL/GenBank/DDBJ whole genome shotgun (WGS) entry which is preliminary data.</text>
</comment>
<evidence type="ECO:0000256" key="7">
    <source>
        <dbReference type="RuleBase" id="RU004447"/>
    </source>
</evidence>
<comment type="similarity">
    <text evidence="1 7">Belongs to the peptidase M16 family.</text>
</comment>
<dbReference type="GO" id="GO:0005829">
    <property type="term" value="C:cytosol"/>
    <property type="evidence" value="ECO:0007669"/>
    <property type="project" value="TreeGrafter"/>
</dbReference>
<dbReference type="GO" id="GO:0051603">
    <property type="term" value="P:proteolysis involved in protein catabolic process"/>
    <property type="evidence" value="ECO:0007669"/>
    <property type="project" value="TreeGrafter"/>
</dbReference>
<evidence type="ECO:0000259" key="11">
    <source>
        <dbReference type="Pfam" id="PF22456"/>
    </source>
</evidence>
<dbReference type="InterPro" id="IPR050626">
    <property type="entry name" value="Peptidase_M16"/>
</dbReference>
<feature type="domain" description="Peptidase M16 N-terminal" evidence="8">
    <location>
        <begin position="48"/>
        <end position="181"/>
    </location>
</feature>
<evidence type="ECO:0000259" key="9">
    <source>
        <dbReference type="Pfam" id="PF05193"/>
    </source>
</evidence>
<evidence type="ECO:0000256" key="1">
    <source>
        <dbReference type="ARBA" id="ARBA00007261"/>
    </source>
</evidence>
<dbReference type="FunFam" id="3.30.830.10:FF:000004">
    <property type="entry name" value="Putative insulin-degrading enzyme"/>
    <property type="match status" value="1"/>
</dbReference>
<evidence type="ECO:0000256" key="2">
    <source>
        <dbReference type="ARBA" id="ARBA00022670"/>
    </source>
</evidence>
<feature type="domain" description="Peptidase M16 C-terminal" evidence="9">
    <location>
        <begin position="211"/>
        <end position="386"/>
    </location>
</feature>
<keyword evidence="6" id="KW-0482">Metalloprotease</keyword>
<dbReference type="PANTHER" id="PTHR43690:SF18">
    <property type="entry name" value="INSULIN-DEGRADING ENZYME-RELATED"/>
    <property type="match status" value="1"/>
</dbReference>
<dbReference type="Proteomes" id="UP000827284">
    <property type="component" value="Unassembled WGS sequence"/>
</dbReference>
<evidence type="ECO:0000256" key="4">
    <source>
        <dbReference type="ARBA" id="ARBA00022801"/>
    </source>
</evidence>
<sequence length="990" mass="113024">MTIEPHALPEGYEESQDGSHFVFGKSIEKPADDKRLYRLIRLKNDMEVLLIHDPESDKAAASMNVHVGSSSDPDNMQGLAHFLEHLLFLGTSKYPRENDYIEYLASHSGSRNAFTSRENTNYYLDVGRDHLEGALDRFAQFFISPLFNQDCQEREARAVDSEYKMNLQNDMWRMFYLEKHLCSRQNPYWKFDIGNLESLQDIPARDGLNVRDEIIKFYRSFYSSNIMKLVILGQEPLDQLSLWAVEKFSEVKNLHVQRSPCPYPPLTQQELQRIVYAKPVKDIKKMTIRIPIPSVSAHYASRPAGIIGHLIGHEGGGSLFSLLKKKGWANTLSSSASEMTLGHDTFTISIGLTNEGLIHHEEVIVLIFQYIKMLQEKGIPSHIYDEVFSLTHMEFRYKDQSRAAVYVQEVGRSMHKGYAPEMVLSGAHLLRDINPKLVMSYIHELQIDRWKAMVVSPDLSIIPGGELTAVEYWYRAEYHVASVSSSLVAKLQTLELHPDLHVPTPNPYIPAILDSNQTEKIPDSLVRPVLIKNTPISRLWHKQDTIFGTPKVNINFRLHSPVAISSPSNHVQSKLMVHLVKDTLEEEAYGATLAGLSYSFTSTMDGMILKISGYSEKANILLERIIHALKTLTPGQDQFRRVKDRLETDLKNTDHQRVDVQASYFMKYLRSERRWLYSEQLEELQQVTLDEFQLFHRQVFSRVHIEGLVHGNMSDSQALLSGEIVERNLASKSLLPSQQVHGRSVIMPEKFKAILVHEVPDPVETNSAVNYYIQFQNQSSGDVTKRETDRVLAQIVSHIAKEPCFSQLRTIEQLGYSVHCSFLADGSNIGISIQVQSTRDPMYVENRIEEFLRVRIANLLETMSEEGFQKYTRSLIQNKLEKDKNLSQETLRHWKQILSGRYDFTQAADEAEKIEKVSLNDVKRFFAESVLPDSPMSKTMSIHMRSQKLVDEKVQLTEGKAMIADLGSYKAGLGLSNVPSPVKELSHFVI</sequence>
<name>A0A9P3H9B8_9FUNG</name>
<dbReference type="InterPro" id="IPR032632">
    <property type="entry name" value="Peptidase_M16_M"/>
</dbReference>
<keyword evidence="3" id="KW-0479">Metal-binding</keyword>
<dbReference type="GO" id="GO:0004222">
    <property type="term" value="F:metalloendopeptidase activity"/>
    <property type="evidence" value="ECO:0007669"/>
    <property type="project" value="InterPro"/>
</dbReference>
<keyword evidence="5" id="KW-0862">Zinc</keyword>
<feature type="domain" description="Coenzyme PQQ synthesis protein F-like C-terminal lobe" evidence="11">
    <location>
        <begin position="796"/>
        <end position="894"/>
    </location>
</feature>
<evidence type="ECO:0000313" key="13">
    <source>
        <dbReference type="Proteomes" id="UP000827284"/>
    </source>
</evidence>
<dbReference type="GO" id="GO:0046872">
    <property type="term" value="F:metal ion binding"/>
    <property type="evidence" value="ECO:0007669"/>
    <property type="project" value="UniProtKB-KW"/>
</dbReference>
<organism evidence="12 13">
    <name type="scientific">Entomortierella parvispora</name>
    <dbReference type="NCBI Taxonomy" id="205924"/>
    <lineage>
        <taxon>Eukaryota</taxon>
        <taxon>Fungi</taxon>
        <taxon>Fungi incertae sedis</taxon>
        <taxon>Mucoromycota</taxon>
        <taxon>Mortierellomycotina</taxon>
        <taxon>Mortierellomycetes</taxon>
        <taxon>Mortierellales</taxon>
        <taxon>Mortierellaceae</taxon>
        <taxon>Entomortierella</taxon>
    </lineage>
</organism>
<keyword evidence="2" id="KW-0645">Protease</keyword>
<evidence type="ECO:0000256" key="5">
    <source>
        <dbReference type="ARBA" id="ARBA00022833"/>
    </source>
</evidence>
<reference evidence="12" key="2">
    <citation type="journal article" date="2022" name="Microbiol. Resour. Announc.">
        <title>Whole-Genome Sequence of Entomortierella parvispora E1425, a Mucoromycotan Fungus Associated with Burkholderiaceae-Related Endosymbiotic Bacteria.</title>
        <authorList>
            <person name="Herlambang A."/>
            <person name="Guo Y."/>
            <person name="Takashima Y."/>
            <person name="Narisawa K."/>
            <person name="Ohta H."/>
            <person name="Nishizawa T."/>
        </authorList>
    </citation>
    <scope>NUCLEOTIDE SEQUENCE</scope>
    <source>
        <strain evidence="12">E1425</strain>
    </source>
</reference>
<dbReference type="FunFam" id="3.30.830.10:FF:000005">
    <property type="entry name" value="nardilysin isoform X1"/>
    <property type="match status" value="1"/>
</dbReference>
<dbReference type="InterPro" id="IPR007863">
    <property type="entry name" value="Peptidase_M16_C"/>
</dbReference>
<evidence type="ECO:0000313" key="12">
    <source>
        <dbReference type="EMBL" id="GJJ72576.1"/>
    </source>
</evidence>
<evidence type="ECO:0000259" key="10">
    <source>
        <dbReference type="Pfam" id="PF16187"/>
    </source>
</evidence>
<dbReference type="GO" id="GO:0005739">
    <property type="term" value="C:mitochondrion"/>
    <property type="evidence" value="ECO:0007669"/>
    <property type="project" value="TreeGrafter"/>
</dbReference>
<dbReference type="Pfam" id="PF00675">
    <property type="entry name" value="Peptidase_M16"/>
    <property type="match status" value="1"/>
</dbReference>
<dbReference type="AlphaFoldDB" id="A0A9P3H9B8"/>
<gene>
    <name evidence="12" type="ORF">EMPS_04934</name>
</gene>
<dbReference type="InterPro" id="IPR001431">
    <property type="entry name" value="Pept_M16_Zn_BS"/>
</dbReference>
<evidence type="ECO:0000256" key="6">
    <source>
        <dbReference type="ARBA" id="ARBA00023049"/>
    </source>
</evidence>
<dbReference type="InterPro" id="IPR054734">
    <property type="entry name" value="PqqF-like_C_4"/>
</dbReference>
<evidence type="ECO:0000259" key="8">
    <source>
        <dbReference type="Pfam" id="PF00675"/>
    </source>
</evidence>
<dbReference type="Pfam" id="PF05193">
    <property type="entry name" value="Peptidase_M16_C"/>
    <property type="match status" value="1"/>
</dbReference>
<dbReference type="InterPro" id="IPR011765">
    <property type="entry name" value="Pept_M16_N"/>
</dbReference>
<dbReference type="SUPFAM" id="SSF63411">
    <property type="entry name" value="LuxS/MPP-like metallohydrolase"/>
    <property type="match status" value="4"/>
</dbReference>
<dbReference type="GO" id="GO:0043171">
    <property type="term" value="P:peptide catabolic process"/>
    <property type="evidence" value="ECO:0007669"/>
    <property type="project" value="TreeGrafter"/>
</dbReference>
<keyword evidence="4" id="KW-0378">Hydrolase</keyword>
<dbReference type="Pfam" id="PF16187">
    <property type="entry name" value="Peptidase_M16_M"/>
    <property type="match status" value="1"/>
</dbReference>
<proteinExistence type="inferred from homology"/>
<dbReference type="FunFam" id="3.30.830.10:FF:000003">
    <property type="entry name" value="Insulin-degrading enzyme"/>
    <property type="match status" value="1"/>
</dbReference>
<keyword evidence="13" id="KW-1185">Reference proteome</keyword>
<dbReference type="EMBL" id="BQFW01000007">
    <property type="protein sequence ID" value="GJJ72576.1"/>
    <property type="molecule type" value="Genomic_DNA"/>
</dbReference>
<dbReference type="PANTHER" id="PTHR43690">
    <property type="entry name" value="NARDILYSIN"/>
    <property type="match status" value="1"/>
</dbReference>
<dbReference type="InterPro" id="IPR011249">
    <property type="entry name" value="Metalloenz_LuxS/M16"/>
</dbReference>
<accession>A0A9P3H9B8</accession>
<feature type="domain" description="Peptidase M16 middle/third" evidence="10">
    <location>
        <begin position="395"/>
        <end position="683"/>
    </location>
</feature>
<dbReference type="OrthoDB" id="952271at2759"/>
<evidence type="ECO:0000256" key="3">
    <source>
        <dbReference type="ARBA" id="ARBA00022723"/>
    </source>
</evidence>
<dbReference type="Pfam" id="PF22456">
    <property type="entry name" value="PqqF-like_C_4"/>
    <property type="match status" value="1"/>
</dbReference>
<protein>
    <submittedName>
        <fullName evidence="12">Insulysin</fullName>
    </submittedName>
</protein>
<dbReference type="PROSITE" id="PS00143">
    <property type="entry name" value="INSULINASE"/>
    <property type="match status" value="1"/>
</dbReference>
<dbReference type="Gene3D" id="3.30.830.10">
    <property type="entry name" value="Metalloenzyme, LuxS/M16 peptidase-like"/>
    <property type="match status" value="4"/>
</dbReference>